<evidence type="ECO:0000313" key="2">
    <source>
        <dbReference type="Proteomes" id="UP000799754"/>
    </source>
</evidence>
<dbReference type="EMBL" id="MU006708">
    <property type="protein sequence ID" value="KAF2629982.1"/>
    <property type="molecule type" value="Genomic_DNA"/>
</dbReference>
<protein>
    <submittedName>
        <fullName evidence="1">Uncharacterized protein</fullName>
    </submittedName>
</protein>
<proteinExistence type="predicted"/>
<gene>
    <name evidence="1" type="ORF">BU25DRAFT_456402</name>
</gene>
<keyword evidence="2" id="KW-1185">Reference proteome</keyword>
<sequence>MLAGYRLQVVEHRSEIGCAREQAMKRKNALASIVESKNVFTIINAHARFLYGRDKTYDVVVAQDDDEDMVFLIGYTEASTRLNTAGEIEVVKSKGTRDYSGDGSQLYSERLY</sequence>
<evidence type="ECO:0000313" key="1">
    <source>
        <dbReference type="EMBL" id="KAF2629982.1"/>
    </source>
</evidence>
<name>A0ACB6S8Y9_9PLEO</name>
<organism evidence="1 2">
    <name type="scientific">Macroventuria anomochaeta</name>
    <dbReference type="NCBI Taxonomy" id="301207"/>
    <lineage>
        <taxon>Eukaryota</taxon>
        <taxon>Fungi</taxon>
        <taxon>Dikarya</taxon>
        <taxon>Ascomycota</taxon>
        <taxon>Pezizomycotina</taxon>
        <taxon>Dothideomycetes</taxon>
        <taxon>Pleosporomycetidae</taxon>
        <taxon>Pleosporales</taxon>
        <taxon>Pleosporineae</taxon>
        <taxon>Didymellaceae</taxon>
        <taxon>Macroventuria</taxon>
    </lineage>
</organism>
<reference evidence="1" key="1">
    <citation type="journal article" date="2020" name="Stud. Mycol.">
        <title>101 Dothideomycetes genomes: a test case for predicting lifestyles and emergence of pathogens.</title>
        <authorList>
            <person name="Haridas S."/>
            <person name="Albert R."/>
            <person name="Binder M."/>
            <person name="Bloem J."/>
            <person name="Labutti K."/>
            <person name="Salamov A."/>
            <person name="Andreopoulos B."/>
            <person name="Baker S."/>
            <person name="Barry K."/>
            <person name="Bills G."/>
            <person name="Bluhm B."/>
            <person name="Cannon C."/>
            <person name="Castanera R."/>
            <person name="Culley D."/>
            <person name="Daum C."/>
            <person name="Ezra D."/>
            <person name="Gonzalez J."/>
            <person name="Henrissat B."/>
            <person name="Kuo A."/>
            <person name="Liang C."/>
            <person name="Lipzen A."/>
            <person name="Lutzoni F."/>
            <person name="Magnuson J."/>
            <person name="Mondo S."/>
            <person name="Nolan M."/>
            <person name="Ohm R."/>
            <person name="Pangilinan J."/>
            <person name="Park H.-J."/>
            <person name="Ramirez L."/>
            <person name="Alfaro M."/>
            <person name="Sun H."/>
            <person name="Tritt A."/>
            <person name="Yoshinaga Y."/>
            <person name="Zwiers L.-H."/>
            <person name="Turgeon B."/>
            <person name="Goodwin S."/>
            <person name="Spatafora J."/>
            <person name="Crous P."/>
            <person name="Grigoriev I."/>
        </authorList>
    </citation>
    <scope>NUCLEOTIDE SEQUENCE</scope>
    <source>
        <strain evidence="1">CBS 525.71</strain>
    </source>
</reference>
<dbReference type="Proteomes" id="UP000799754">
    <property type="component" value="Unassembled WGS sequence"/>
</dbReference>
<accession>A0ACB6S8Y9</accession>
<comment type="caution">
    <text evidence="1">The sequence shown here is derived from an EMBL/GenBank/DDBJ whole genome shotgun (WGS) entry which is preliminary data.</text>
</comment>